<evidence type="ECO:0000313" key="8">
    <source>
        <dbReference type="Ensembl" id="ENSGMOP00000052851.1"/>
    </source>
</evidence>
<reference evidence="8" key="1">
    <citation type="submission" date="2025-08" db="UniProtKB">
        <authorList>
            <consortium name="Ensembl"/>
        </authorList>
    </citation>
    <scope>IDENTIFICATION</scope>
</reference>
<dbReference type="InterPro" id="IPR027805">
    <property type="entry name" value="Transposase_HTH_dom"/>
</dbReference>
<dbReference type="PANTHER" id="PTHR23080:SF63">
    <property type="entry name" value="TICK TRANSPOSON"/>
    <property type="match status" value="1"/>
</dbReference>
<dbReference type="SUPFAM" id="SSF57716">
    <property type="entry name" value="Glucocorticoid receptor-like (DNA-binding domain)"/>
    <property type="match status" value="1"/>
</dbReference>
<sequence length="499" mass="56244">MPMFCSVYGCSNRSNREREKSYFRIPKVVHHKGDNLKNITKKRRQAWIKNLRLKSSGVESGNARVCGDHFVTGCPSAVKDVESTDWAPTVNLGYDTGKPVTEASHKREQRRQSREAQLTCTNIDELPEPECLKDAAACANTAALLDLGVTENQDPEQMKDAECQTDLSMDDLDKMEAAMNQASAELSDLRIKALDTQFTQEAFQNNQDKTKFYTGLPNFLVLMQVFQLCEPYIPCSPLSALSTFEQLILALLRLRLNLSLQDLAFRFKVSCSTASRIWHKLICVLHERLEFLIEWPEREVLQATMPMSFRQAFGCKVAVIVDCFEVFIERPSNLLARAQTWSSYEHHNTVKFLIGVAPQGYITYISHAWGGRVSDKHITVESSILKNLLPGDIVLADRGFNIGDSVGFYCASLKMPAFTKGKSQLSAFEVEETRTFANVRIHVERVIGLVRRKYQILQSRAMPIENMSVKRGDQLALIDKIGVICCALTNLCDSVVPLE</sequence>
<dbReference type="Pfam" id="PF13613">
    <property type="entry name" value="HTH_Tnp_4"/>
    <property type="match status" value="1"/>
</dbReference>
<evidence type="ECO:0000256" key="5">
    <source>
        <dbReference type="ARBA" id="ARBA00023125"/>
    </source>
</evidence>
<protein>
    <submittedName>
        <fullName evidence="8">Uncharacterized LOC115535281</fullName>
    </submittedName>
</protein>
<evidence type="ECO:0000256" key="2">
    <source>
        <dbReference type="ARBA" id="ARBA00022723"/>
    </source>
</evidence>
<dbReference type="SMART" id="SM00980">
    <property type="entry name" value="THAP"/>
    <property type="match status" value="1"/>
</dbReference>
<dbReference type="Pfam" id="PF05485">
    <property type="entry name" value="THAP"/>
    <property type="match status" value="1"/>
</dbReference>
<keyword evidence="3 6" id="KW-0863">Zinc-finger</keyword>
<dbReference type="AlphaFoldDB" id="A0A8C5BZH8"/>
<dbReference type="Proteomes" id="UP000694546">
    <property type="component" value="Chromosome 22"/>
</dbReference>
<evidence type="ECO:0000256" key="4">
    <source>
        <dbReference type="ARBA" id="ARBA00022833"/>
    </source>
</evidence>
<dbReference type="GeneID" id="115535281"/>
<dbReference type="OMA" id="NINICIS"/>
<dbReference type="PROSITE" id="PS50950">
    <property type="entry name" value="ZF_THAP"/>
    <property type="match status" value="1"/>
</dbReference>
<feature type="domain" description="THAP-type" evidence="7">
    <location>
        <begin position="1"/>
        <end position="91"/>
    </location>
</feature>
<dbReference type="Ensembl" id="ENSGMOT00000035714.1">
    <property type="protein sequence ID" value="ENSGMOP00000052851.1"/>
    <property type="gene ID" value="ENSGMOG00000036733.1"/>
</dbReference>
<comment type="cofactor">
    <cofactor evidence="1">
        <name>a divalent metal cation</name>
        <dbReference type="ChEBI" id="CHEBI:60240"/>
    </cofactor>
</comment>
<proteinExistence type="predicted"/>
<evidence type="ECO:0000256" key="6">
    <source>
        <dbReference type="PROSITE-ProRule" id="PRU00309"/>
    </source>
</evidence>
<keyword evidence="5 6" id="KW-0238">DNA-binding</keyword>
<keyword evidence="9" id="KW-1185">Reference proteome</keyword>
<accession>A0A8C5BZH8</accession>
<reference evidence="8" key="2">
    <citation type="submission" date="2025-09" db="UniProtKB">
        <authorList>
            <consortium name="Ensembl"/>
        </authorList>
    </citation>
    <scope>IDENTIFICATION</scope>
</reference>
<dbReference type="Pfam" id="PF13359">
    <property type="entry name" value="DDE_Tnp_4"/>
    <property type="match status" value="1"/>
</dbReference>
<keyword evidence="2" id="KW-0479">Metal-binding</keyword>
<evidence type="ECO:0000259" key="7">
    <source>
        <dbReference type="PROSITE" id="PS50950"/>
    </source>
</evidence>
<name>A0A8C5BZH8_GADMO</name>
<evidence type="ECO:0000313" key="9">
    <source>
        <dbReference type="Proteomes" id="UP000694546"/>
    </source>
</evidence>
<dbReference type="OrthoDB" id="6369483at2759"/>
<dbReference type="GO" id="GO:0003677">
    <property type="term" value="F:DNA binding"/>
    <property type="evidence" value="ECO:0007669"/>
    <property type="project" value="UniProtKB-UniRule"/>
</dbReference>
<keyword evidence="4" id="KW-0862">Zinc</keyword>
<dbReference type="GO" id="GO:0008270">
    <property type="term" value="F:zinc ion binding"/>
    <property type="evidence" value="ECO:0007669"/>
    <property type="project" value="UniProtKB-KW"/>
</dbReference>
<dbReference type="RefSeq" id="XP_030202208.1">
    <property type="nucleotide sequence ID" value="XM_030346348.1"/>
</dbReference>
<evidence type="ECO:0000256" key="1">
    <source>
        <dbReference type="ARBA" id="ARBA00001968"/>
    </source>
</evidence>
<evidence type="ECO:0000256" key="3">
    <source>
        <dbReference type="ARBA" id="ARBA00022771"/>
    </source>
</evidence>
<organism evidence="8 9">
    <name type="scientific">Gadus morhua</name>
    <name type="common">Atlantic cod</name>
    <dbReference type="NCBI Taxonomy" id="8049"/>
    <lineage>
        <taxon>Eukaryota</taxon>
        <taxon>Metazoa</taxon>
        <taxon>Chordata</taxon>
        <taxon>Craniata</taxon>
        <taxon>Vertebrata</taxon>
        <taxon>Euteleostomi</taxon>
        <taxon>Actinopterygii</taxon>
        <taxon>Neopterygii</taxon>
        <taxon>Teleostei</taxon>
        <taxon>Neoteleostei</taxon>
        <taxon>Acanthomorphata</taxon>
        <taxon>Zeiogadaria</taxon>
        <taxon>Gadariae</taxon>
        <taxon>Gadiformes</taxon>
        <taxon>Gadoidei</taxon>
        <taxon>Gadidae</taxon>
        <taxon>Gadus</taxon>
    </lineage>
</organism>
<dbReference type="GeneTree" id="ENSGT00940000164249"/>
<dbReference type="InterPro" id="IPR006612">
    <property type="entry name" value="THAP_Znf"/>
</dbReference>
<dbReference type="PANTHER" id="PTHR23080">
    <property type="entry name" value="THAP DOMAIN PROTEIN"/>
    <property type="match status" value="1"/>
</dbReference>
<gene>
    <name evidence="8" type="primary">LOC115535281</name>
</gene>
<dbReference type="InterPro" id="IPR027806">
    <property type="entry name" value="HARBI1_dom"/>
</dbReference>